<gene>
    <name evidence="4" type="ORF">DFR71_0493</name>
</gene>
<protein>
    <submittedName>
        <fullName evidence="4">Alkaline phosphatase D</fullName>
    </submittedName>
</protein>
<dbReference type="EMBL" id="SMFR01000001">
    <property type="protein sequence ID" value="TCJ99513.1"/>
    <property type="molecule type" value="Genomic_DNA"/>
</dbReference>
<evidence type="ECO:0000259" key="2">
    <source>
        <dbReference type="Pfam" id="PF09423"/>
    </source>
</evidence>
<dbReference type="Proteomes" id="UP000294856">
    <property type="component" value="Unassembled WGS sequence"/>
</dbReference>
<dbReference type="Pfam" id="PF16655">
    <property type="entry name" value="PhoD_N"/>
    <property type="match status" value="1"/>
</dbReference>
<dbReference type="CDD" id="cd07389">
    <property type="entry name" value="MPP_PhoD"/>
    <property type="match status" value="1"/>
</dbReference>
<evidence type="ECO:0000313" key="5">
    <source>
        <dbReference type="Proteomes" id="UP000294856"/>
    </source>
</evidence>
<dbReference type="Gene3D" id="3.60.21.70">
    <property type="entry name" value="PhoD-like phosphatase"/>
    <property type="match status" value="1"/>
</dbReference>
<evidence type="ECO:0000313" key="4">
    <source>
        <dbReference type="EMBL" id="TCJ99513.1"/>
    </source>
</evidence>
<dbReference type="SUPFAM" id="SSF56300">
    <property type="entry name" value="Metallo-dependent phosphatases"/>
    <property type="match status" value="1"/>
</dbReference>
<feature type="domain" description="Phospholipase D N-terminal" evidence="3">
    <location>
        <begin position="43"/>
        <end position="141"/>
    </location>
</feature>
<feature type="domain" description="PhoD-like phosphatase metallophosphatase" evidence="2">
    <location>
        <begin position="154"/>
        <end position="459"/>
    </location>
</feature>
<dbReference type="PROSITE" id="PS51318">
    <property type="entry name" value="TAT"/>
    <property type="match status" value="1"/>
</dbReference>
<dbReference type="PANTHER" id="PTHR43606">
    <property type="entry name" value="PHOSPHATASE, PUTATIVE (AFU_ORTHOLOGUE AFUA_6G08710)-RELATED"/>
    <property type="match status" value="1"/>
</dbReference>
<dbReference type="InterPro" id="IPR032093">
    <property type="entry name" value="PhoD_N"/>
</dbReference>
<sequence length="565" mass="61176">MTLSRRQLLHGGIGGSIAALVGVSAVSSARFAAPRRLGEPFSLGVASGEPTPDGVVLWTRLAPDPLAPDGYGGMTIAPVTVDYEVAEDERFTRVVVRGSAVATRELGHSVHPEVAGLAPDRWYYYRFRAGSAISPVGRTRTAPALGSPTARLRFAFASCQSWSSGYYTAYEHLGAEDLDLVVHLGDYIYESSWVLARRGAHLPPQLAGEAVDLAGYRLRYAQAKGEAPLRTAHAAFPWLVTFDDHELDNNWAGDRPGLGLDVHRLAPLFRRRKAAAFQAMYEHQPMRLAQLPAGPSIHLHRRYRFGDLAEFTMIDTRQYRTPQACGDGSAVLGCADRFATDRTILGAAQRDWLVDGFATSPARWQVLGNQVAMAQSDYDPGPDLLLGTDAWDGYVADRNTVLAAAADHAVDNLVVITGDRHENYVADLRRDYADPESPVVATEFTGTSISTGSDGADLTDTGRTRWPPTRTSSSTTASGAMSASIWIIDSGATTFVSSPTSAVRVPRSARGRVSSSRTESPARSSQREGSRTTTAGRLTPVCAHPCPVRRRRCEVTRNPLRQNDS</sequence>
<evidence type="ECO:0000256" key="1">
    <source>
        <dbReference type="SAM" id="MobiDB-lite"/>
    </source>
</evidence>
<organism evidence="4 5">
    <name type="scientific">Nocardia alba</name>
    <dbReference type="NCBI Taxonomy" id="225051"/>
    <lineage>
        <taxon>Bacteria</taxon>
        <taxon>Bacillati</taxon>
        <taxon>Actinomycetota</taxon>
        <taxon>Actinomycetes</taxon>
        <taxon>Mycobacteriales</taxon>
        <taxon>Nocardiaceae</taxon>
        <taxon>Nocardia</taxon>
    </lineage>
</organism>
<feature type="compositionally biased region" description="Low complexity" evidence="1">
    <location>
        <begin position="464"/>
        <end position="478"/>
    </location>
</feature>
<dbReference type="InterPro" id="IPR006311">
    <property type="entry name" value="TAT_signal"/>
</dbReference>
<dbReference type="InterPro" id="IPR052900">
    <property type="entry name" value="Phospholipid_Metab_Enz"/>
</dbReference>
<accession>A0A4R1FWX3</accession>
<feature type="region of interest" description="Disordered" evidence="1">
    <location>
        <begin position="446"/>
        <end position="478"/>
    </location>
</feature>
<dbReference type="InterPro" id="IPR018946">
    <property type="entry name" value="PhoD-like_MPP"/>
</dbReference>
<feature type="compositionally biased region" description="Low complexity" evidence="1">
    <location>
        <begin position="514"/>
        <end position="524"/>
    </location>
</feature>
<dbReference type="AlphaFoldDB" id="A0A4R1FWX3"/>
<keyword evidence="5" id="KW-1185">Reference proteome</keyword>
<feature type="region of interest" description="Disordered" evidence="1">
    <location>
        <begin position="497"/>
        <end position="540"/>
    </location>
</feature>
<evidence type="ECO:0000259" key="3">
    <source>
        <dbReference type="Pfam" id="PF16655"/>
    </source>
</evidence>
<dbReference type="PANTHER" id="PTHR43606:SF2">
    <property type="entry name" value="ALKALINE PHOSPHATASE FAMILY PROTEIN (AFU_ORTHOLOGUE AFUA_5G03860)"/>
    <property type="match status" value="1"/>
</dbReference>
<dbReference type="Pfam" id="PF09423">
    <property type="entry name" value="PhoD"/>
    <property type="match status" value="1"/>
</dbReference>
<dbReference type="STRING" id="1210063.GCA_001612665_02510"/>
<dbReference type="InterPro" id="IPR029052">
    <property type="entry name" value="Metallo-depent_PP-like"/>
</dbReference>
<reference evidence="4 5" key="1">
    <citation type="submission" date="2019-03" db="EMBL/GenBank/DDBJ databases">
        <title>Genomic Encyclopedia of Type Strains, Phase IV (KMG-IV): sequencing the most valuable type-strain genomes for metagenomic binning, comparative biology and taxonomic classification.</title>
        <authorList>
            <person name="Goeker M."/>
        </authorList>
    </citation>
    <scope>NUCLEOTIDE SEQUENCE [LARGE SCALE GENOMIC DNA]</scope>
    <source>
        <strain evidence="4 5">DSM 44684</strain>
    </source>
</reference>
<comment type="caution">
    <text evidence="4">The sequence shown here is derived from an EMBL/GenBank/DDBJ whole genome shotgun (WGS) entry which is preliminary data.</text>
</comment>
<proteinExistence type="predicted"/>
<name>A0A4R1FWX3_9NOCA</name>
<dbReference type="Gene3D" id="2.60.40.380">
    <property type="entry name" value="Purple acid phosphatase-like, N-terminal"/>
    <property type="match status" value="1"/>
</dbReference>
<dbReference type="InterPro" id="IPR038607">
    <property type="entry name" value="PhoD-like_sf"/>
</dbReference>